<protein>
    <submittedName>
        <fullName evidence="3">CPBP family intramembrane metalloprotease</fullName>
    </submittedName>
</protein>
<evidence type="ECO:0000256" key="1">
    <source>
        <dbReference type="SAM" id="Phobius"/>
    </source>
</evidence>
<feature type="transmembrane region" description="Helical" evidence="1">
    <location>
        <begin position="185"/>
        <end position="203"/>
    </location>
</feature>
<dbReference type="EMBL" id="CP106877">
    <property type="protein sequence ID" value="WAA13212.1"/>
    <property type="molecule type" value="Genomic_DNA"/>
</dbReference>
<dbReference type="AlphaFoldDB" id="A0A9E8M0P3"/>
<feature type="transmembrane region" description="Helical" evidence="1">
    <location>
        <begin position="136"/>
        <end position="153"/>
    </location>
</feature>
<keyword evidence="1" id="KW-1133">Transmembrane helix</keyword>
<dbReference type="KEGG" id="fhl:OE105_03550"/>
<dbReference type="GO" id="GO:0008237">
    <property type="term" value="F:metallopeptidase activity"/>
    <property type="evidence" value="ECO:0007669"/>
    <property type="project" value="UniProtKB-KW"/>
</dbReference>
<reference evidence="3" key="1">
    <citation type="submission" date="2022-09" db="EMBL/GenBank/DDBJ databases">
        <title>Complete Genomes of Fervidibacillus albus and Fervidibacillus halotolerans isolated from tidal flat sediments.</title>
        <authorList>
            <person name="Kwon K.K."/>
            <person name="Yang S.-H."/>
            <person name="Park M.J."/>
            <person name="Oh H.-M."/>
        </authorList>
    </citation>
    <scope>NUCLEOTIDE SEQUENCE</scope>
    <source>
        <strain evidence="3">MEBiC13594</strain>
    </source>
</reference>
<keyword evidence="3" id="KW-0378">Hydrolase</keyword>
<dbReference type="RefSeq" id="WP_275421362.1">
    <property type="nucleotide sequence ID" value="NZ_CP106877.1"/>
</dbReference>
<dbReference type="GO" id="GO:0004175">
    <property type="term" value="F:endopeptidase activity"/>
    <property type="evidence" value="ECO:0007669"/>
    <property type="project" value="UniProtKB-ARBA"/>
</dbReference>
<dbReference type="Proteomes" id="UP001164726">
    <property type="component" value="Chromosome"/>
</dbReference>
<feature type="domain" description="CAAX prenyl protease 2/Lysostaphin resistance protein A-like" evidence="2">
    <location>
        <begin position="106"/>
        <end position="195"/>
    </location>
</feature>
<name>A0A9E8M0P3_9BACI</name>
<dbReference type="GO" id="GO:0080120">
    <property type="term" value="P:CAAX-box protein maturation"/>
    <property type="evidence" value="ECO:0007669"/>
    <property type="project" value="UniProtKB-ARBA"/>
</dbReference>
<dbReference type="InterPro" id="IPR003675">
    <property type="entry name" value="Rce1/LyrA-like_dom"/>
</dbReference>
<feature type="transmembrane region" description="Helical" evidence="1">
    <location>
        <begin position="30"/>
        <end position="47"/>
    </location>
</feature>
<evidence type="ECO:0000313" key="3">
    <source>
        <dbReference type="EMBL" id="WAA13212.1"/>
    </source>
</evidence>
<proteinExistence type="predicted"/>
<organism evidence="3 4">
    <name type="scientific">Fervidibacillus halotolerans</name>
    <dbReference type="NCBI Taxonomy" id="2980027"/>
    <lineage>
        <taxon>Bacteria</taxon>
        <taxon>Bacillati</taxon>
        <taxon>Bacillota</taxon>
        <taxon>Bacilli</taxon>
        <taxon>Bacillales</taxon>
        <taxon>Bacillaceae</taxon>
        <taxon>Fervidibacillus</taxon>
    </lineage>
</organism>
<dbReference type="Pfam" id="PF02517">
    <property type="entry name" value="Rce1-like"/>
    <property type="match status" value="1"/>
</dbReference>
<keyword evidence="4" id="KW-1185">Reference proteome</keyword>
<keyword evidence="1" id="KW-0812">Transmembrane</keyword>
<feature type="transmembrane region" description="Helical" evidence="1">
    <location>
        <begin position="59"/>
        <end position="79"/>
    </location>
</feature>
<keyword evidence="1" id="KW-0472">Membrane</keyword>
<evidence type="ECO:0000313" key="4">
    <source>
        <dbReference type="Proteomes" id="UP001164726"/>
    </source>
</evidence>
<feature type="transmembrane region" description="Helical" evidence="1">
    <location>
        <begin position="107"/>
        <end position="124"/>
    </location>
</feature>
<evidence type="ECO:0000259" key="2">
    <source>
        <dbReference type="Pfam" id="PF02517"/>
    </source>
</evidence>
<keyword evidence="3" id="KW-0645">Protease</keyword>
<accession>A0A9E8M0P3</accession>
<keyword evidence="3" id="KW-0482">Metalloprotease</keyword>
<feature type="transmembrane region" description="Helical" evidence="1">
    <location>
        <begin position="159"/>
        <end position="178"/>
    </location>
</feature>
<sequence length="204" mass="23772">MKKVQLDWKIIIGIIIAHILLFFTFDQSKVFWYILTGTTLFLISYTIMNEDLDDQLSVLSYLFFGFISGLFLYSLFWAGNSLFDLLNWSSLQNQVVSLYEKFSPDSIWHYIVLVLVIIPGEEIFWRGFILKRLSKYMANWTSILLSSVLYASVYIYSGYFVLVLAAVISGLIWGLLYVWKRSIPLVIISHLTFDLLLFVFLPLI</sequence>
<gene>
    <name evidence="3" type="ORF">OE105_03550</name>
</gene>
<feature type="transmembrane region" description="Helical" evidence="1">
    <location>
        <begin position="7"/>
        <end position="24"/>
    </location>
</feature>